<evidence type="ECO:0000313" key="2">
    <source>
        <dbReference type="EMBL" id="SEL39861.1"/>
    </source>
</evidence>
<gene>
    <name evidence="2" type="ORF">SAMN05661044_02375</name>
</gene>
<accession>A0A1H7PVE2</accession>
<name>A0A1H7PVE2_OLID1</name>
<reference evidence="3" key="1">
    <citation type="submission" date="2016-10" db="EMBL/GenBank/DDBJ databases">
        <authorList>
            <person name="Varghese N."/>
            <person name="Submissions S."/>
        </authorList>
    </citation>
    <scope>NUCLEOTIDE SEQUENCE [LARGE SCALE GENOMIC DNA]</scope>
    <source>
        <strain evidence="3">DSM 18733</strain>
    </source>
</reference>
<dbReference type="GO" id="GO:0003995">
    <property type="term" value="F:acyl-CoA dehydrogenase activity"/>
    <property type="evidence" value="ECO:0007669"/>
    <property type="project" value="InterPro"/>
</dbReference>
<dbReference type="GO" id="GO:0008218">
    <property type="term" value="P:bioluminescence"/>
    <property type="evidence" value="ECO:0007669"/>
    <property type="project" value="InterPro"/>
</dbReference>
<dbReference type="AlphaFoldDB" id="A0A1H7PVE2"/>
<dbReference type="EMBL" id="FOAF01000002">
    <property type="protein sequence ID" value="SEL39861.1"/>
    <property type="molecule type" value="Genomic_DNA"/>
</dbReference>
<keyword evidence="1" id="KW-0521">NADP</keyword>
<protein>
    <submittedName>
        <fullName evidence="2">Acyl-CoA reductase (LuxC)</fullName>
    </submittedName>
</protein>
<keyword evidence="3" id="KW-1185">Reference proteome</keyword>
<evidence type="ECO:0000256" key="1">
    <source>
        <dbReference type="ARBA" id="ARBA00022857"/>
    </source>
</evidence>
<dbReference type="InterPro" id="IPR008670">
    <property type="entry name" value="CoA_reduct_LuxC"/>
</dbReference>
<sequence>MSKNNLTSDQRIIAFSALGAYIRNDSQDIEQLIQVASNYNSWFTPTYIKAALKAIAHNMTFEGLSSWIEPFLPAINPPTDKVLGLVLAGNIPLVGFHDILSALISGYKVQIKLSSDDKIIIPHLLTELVKIEPAFAAYISYTERIKNFDSIIATGSNNTSRYFEYYFKNVPHVIRKNRNSVAVIHGDESQLELAQLGHDLFDYFGLGCRNVSKIYFPKDYPYSSFFEAIEPFKYIIDHHKYNNNYDYNKSIYLVNGEKHLDNGFLLLKEDERIASPLAVAYYENYQNLSTLIDHLNEQEEQIQCIVSNKQIATSAPCFPLGQSQQPALDDYADRVNTLEFLVRNK</sequence>
<dbReference type="Proteomes" id="UP000199421">
    <property type="component" value="Unassembled WGS sequence"/>
</dbReference>
<dbReference type="RefSeq" id="WP_238383737.1">
    <property type="nucleotide sequence ID" value="NZ_FOAF01000002.1"/>
</dbReference>
<organism evidence="2 3">
    <name type="scientific">Olivibacter domesticus</name>
    <name type="common">Pseudosphingobacterium domesticum</name>
    <dbReference type="NCBI Taxonomy" id="407022"/>
    <lineage>
        <taxon>Bacteria</taxon>
        <taxon>Pseudomonadati</taxon>
        <taxon>Bacteroidota</taxon>
        <taxon>Sphingobacteriia</taxon>
        <taxon>Sphingobacteriales</taxon>
        <taxon>Sphingobacteriaceae</taxon>
        <taxon>Olivibacter</taxon>
    </lineage>
</organism>
<proteinExistence type="predicted"/>
<dbReference type="Pfam" id="PF05893">
    <property type="entry name" value="LuxC"/>
    <property type="match status" value="1"/>
</dbReference>
<dbReference type="STRING" id="407022.SAMN05661044_02375"/>
<evidence type="ECO:0000313" key="3">
    <source>
        <dbReference type="Proteomes" id="UP000199421"/>
    </source>
</evidence>